<dbReference type="PANTHER" id="PTHR18806:SF4">
    <property type="entry name" value="RNA-BINDING PROTEIN 25"/>
    <property type="match status" value="1"/>
</dbReference>
<dbReference type="InterPro" id="IPR035979">
    <property type="entry name" value="RBD_domain_sf"/>
</dbReference>
<dbReference type="InterPro" id="IPR052768">
    <property type="entry name" value="RBM25"/>
</dbReference>
<evidence type="ECO:0000256" key="2">
    <source>
        <dbReference type="SAM" id="MobiDB-lite"/>
    </source>
</evidence>
<protein>
    <submittedName>
        <fullName evidence="5 7">RNA-binding protein 25</fullName>
    </submittedName>
</protein>
<dbReference type="GO" id="GO:0003729">
    <property type="term" value="F:mRNA binding"/>
    <property type="evidence" value="ECO:0007669"/>
    <property type="project" value="TreeGrafter"/>
</dbReference>
<organism evidence="5">
    <name type="scientific">Strongyloides ratti</name>
    <name type="common">Parasitic roundworm</name>
    <dbReference type="NCBI Taxonomy" id="34506"/>
    <lineage>
        <taxon>Eukaryota</taxon>
        <taxon>Metazoa</taxon>
        <taxon>Ecdysozoa</taxon>
        <taxon>Nematoda</taxon>
        <taxon>Chromadorea</taxon>
        <taxon>Rhabditida</taxon>
        <taxon>Tylenchina</taxon>
        <taxon>Panagrolaimomorpha</taxon>
        <taxon>Strongyloidoidea</taxon>
        <taxon>Strongyloididae</taxon>
        <taxon>Strongyloides</taxon>
    </lineage>
</organism>
<dbReference type="Pfam" id="PF00076">
    <property type="entry name" value="RRM_1"/>
    <property type="match status" value="1"/>
</dbReference>
<evidence type="ECO:0000313" key="8">
    <source>
        <dbReference type="WormBase" id="SRAE_1000128500"/>
    </source>
</evidence>
<gene>
    <name evidence="5 7 8" type="ORF">SRAE_1000128500</name>
</gene>
<dbReference type="WormBase" id="SRAE_1000128500">
    <property type="protein sequence ID" value="SRP01412"/>
    <property type="gene ID" value="WBGene00257889"/>
</dbReference>
<evidence type="ECO:0000259" key="4">
    <source>
        <dbReference type="PROSITE" id="PS51025"/>
    </source>
</evidence>
<feature type="region of interest" description="Disordered" evidence="2">
    <location>
        <begin position="346"/>
        <end position="439"/>
    </location>
</feature>
<name>A0A090L672_STRRB</name>
<dbReference type="OrthoDB" id="6275295at2759"/>
<dbReference type="Gene3D" id="1.20.1390.10">
    <property type="entry name" value="PWI domain"/>
    <property type="match status" value="1"/>
</dbReference>
<sequence>MNSQGFANRQFFTTKPKKEQKPCYFAVGEVLDSPQAKVFVSGITKLISDEILKKIFEQCGEIFKWKRTEGADGNLQSFLFCEYVDAQSSVKAVKFLNNFKLGDRRLIVKMDDKTKKNIIEYLRNSQKPDDLKPIKINEDGLPIFDNDRKAREEVEDNVVAIIRGHYPEFIKMPLAEDNESSKDDTHEDVSREKREEESVCRDEGEMSGRESALSNSKKDSERRHGYDSSSPESNQSSPVSTSKKNKDSSRRSRSSSRKREAEDSDEEYERRKLKQIMKEKEEEYQKRLRRWEEREERQAKAYKAEERFNMEMSKKKKKNISKMLRFLEDYDDEKDDDKYYNVHTMNKIRREYDKQKDGDLKDKEREEREIKELRKIASSHSKTTNDSTTISDDDMEVDNHEGKSSKNLIVEQVTPDSRVSPSNGSCENNDNSTLSDNGEKKPAICLNLNVNNKRVQNEAFDIADDEDDDGPKLEIKKKLKIFEVTHEERMQTMTVEEKEVLIKSIVNNIPKDKEELFKTPVLWELIDKDTIEKKIKPYVDTKIQEYLGDKEESLTAFILEKITNQSKPDDLLNDIKLVLEEDAEVFTIKLWRLIIYEIEAKKIGIV</sequence>
<keyword evidence="6" id="KW-1185">Reference proteome</keyword>
<evidence type="ECO:0000313" key="5">
    <source>
        <dbReference type="EMBL" id="CEF63019.1"/>
    </source>
</evidence>
<feature type="compositionally biased region" description="Low complexity" evidence="2">
    <location>
        <begin position="228"/>
        <end position="242"/>
    </location>
</feature>
<dbReference type="CTD" id="36375384"/>
<dbReference type="WBParaSite" id="SRAE_1000128500.1">
    <property type="protein sequence ID" value="SRAE_1000128500.1"/>
    <property type="gene ID" value="WBGene00257889"/>
</dbReference>
<dbReference type="InterPro" id="IPR000504">
    <property type="entry name" value="RRM_dom"/>
</dbReference>
<dbReference type="eggNOG" id="KOG2253">
    <property type="taxonomic scope" value="Eukaryota"/>
</dbReference>
<dbReference type="InterPro" id="IPR034268">
    <property type="entry name" value="RBM25_RRM"/>
</dbReference>
<dbReference type="CDD" id="cd12446">
    <property type="entry name" value="RRM_RBM25"/>
    <property type="match status" value="1"/>
</dbReference>
<feature type="domain" description="PWI" evidence="4">
    <location>
        <begin position="514"/>
        <end position="606"/>
    </location>
</feature>
<dbReference type="Gene3D" id="3.30.70.330">
    <property type="match status" value="1"/>
</dbReference>
<proteinExistence type="predicted"/>
<dbReference type="PROSITE" id="PS50102">
    <property type="entry name" value="RRM"/>
    <property type="match status" value="1"/>
</dbReference>
<dbReference type="GO" id="GO:0005681">
    <property type="term" value="C:spliceosomal complex"/>
    <property type="evidence" value="ECO:0007669"/>
    <property type="project" value="TreeGrafter"/>
</dbReference>
<feature type="compositionally biased region" description="Polar residues" evidence="2">
    <location>
        <begin position="414"/>
        <end position="436"/>
    </location>
</feature>
<dbReference type="GO" id="GO:0000381">
    <property type="term" value="P:regulation of alternative mRNA splicing, via spliceosome"/>
    <property type="evidence" value="ECO:0007669"/>
    <property type="project" value="TreeGrafter"/>
</dbReference>
<dbReference type="RefSeq" id="XP_024502221.1">
    <property type="nucleotide sequence ID" value="XM_024648221.1"/>
</dbReference>
<reference evidence="5 6" key="1">
    <citation type="submission" date="2014-09" db="EMBL/GenBank/DDBJ databases">
        <authorList>
            <person name="Martin A.A."/>
        </authorList>
    </citation>
    <scope>NUCLEOTIDE SEQUENCE</scope>
    <source>
        <strain evidence="6">ED321</strain>
        <strain evidence="5">ED321 Heterogonic</strain>
    </source>
</reference>
<reference evidence="7" key="2">
    <citation type="submission" date="2020-12" db="UniProtKB">
        <authorList>
            <consortium name="WormBaseParasite"/>
        </authorList>
    </citation>
    <scope>IDENTIFICATION</scope>
</reference>
<dbReference type="STRING" id="34506.A0A090L672"/>
<dbReference type="SMART" id="SM00360">
    <property type="entry name" value="RRM"/>
    <property type="match status" value="1"/>
</dbReference>
<dbReference type="Pfam" id="PF01480">
    <property type="entry name" value="PWI"/>
    <property type="match status" value="1"/>
</dbReference>
<dbReference type="GeneID" id="36375384"/>
<dbReference type="EMBL" id="LN609528">
    <property type="protein sequence ID" value="CEF63019.1"/>
    <property type="molecule type" value="Genomic_DNA"/>
</dbReference>
<dbReference type="SUPFAM" id="SSF54928">
    <property type="entry name" value="RNA-binding domain, RBD"/>
    <property type="match status" value="1"/>
</dbReference>
<dbReference type="OMA" id="HERDRHH"/>
<keyword evidence="1" id="KW-0694">RNA-binding</keyword>
<dbReference type="PANTHER" id="PTHR18806">
    <property type="entry name" value="RBM25 PROTEIN"/>
    <property type="match status" value="1"/>
</dbReference>
<evidence type="ECO:0000313" key="7">
    <source>
        <dbReference type="WBParaSite" id="SRAE_1000128500.1"/>
    </source>
</evidence>
<evidence type="ECO:0000313" key="6">
    <source>
        <dbReference type="Proteomes" id="UP000035682"/>
    </source>
</evidence>
<dbReference type="InterPro" id="IPR012677">
    <property type="entry name" value="Nucleotide-bd_a/b_plait_sf"/>
</dbReference>
<feature type="compositionally biased region" description="Basic and acidic residues" evidence="2">
    <location>
        <begin position="216"/>
        <end position="226"/>
    </location>
</feature>
<feature type="compositionally biased region" description="Basic and acidic residues" evidence="2">
    <location>
        <begin position="348"/>
        <end position="375"/>
    </location>
</feature>
<dbReference type="Proteomes" id="UP000035682">
    <property type="component" value="Unplaced"/>
</dbReference>
<evidence type="ECO:0000256" key="1">
    <source>
        <dbReference type="PROSITE-ProRule" id="PRU00176"/>
    </source>
</evidence>
<dbReference type="AlphaFoldDB" id="A0A090L672"/>
<evidence type="ECO:0000259" key="3">
    <source>
        <dbReference type="PROSITE" id="PS50102"/>
    </source>
</evidence>
<dbReference type="PROSITE" id="PS51025">
    <property type="entry name" value="PWI"/>
    <property type="match status" value="1"/>
</dbReference>
<accession>A0A090L672</accession>
<feature type="compositionally biased region" description="Basic and acidic residues" evidence="2">
    <location>
        <begin position="179"/>
        <end position="208"/>
    </location>
</feature>
<feature type="region of interest" description="Disordered" evidence="2">
    <location>
        <begin position="173"/>
        <end position="283"/>
    </location>
</feature>
<feature type="domain" description="RRM" evidence="3">
    <location>
        <begin position="36"/>
        <end position="113"/>
    </location>
</feature>
<dbReference type="InterPro" id="IPR002483">
    <property type="entry name" value="PWI_dom"/>
</dbReference>
<feature type="compositionally biased region" description="Low complexity" evidence="2">
    <location>
        <begin position="381"/>
        <end position="390"/>
    </location>
</feature>
<dbReference type="SMART" id="SM00311">
    <property type="entry name" value="PWI"/>
    <property type="match status" value="1"/>
</dbReference>